<keyword evidence="2" id="KW-1185">Reference proteome</keyword>
<dbReference type="AlphaFoldDB" id="A0AAW1HMK7"/>
<sequence>MALQPQASNYRSDMTIYKSASYTLLYRLPTPQYPSSFLSDSEIIIGSVPILASSTSTTSILINFILPPFHSILYICFMHVCHYRAGLHAGRAGPSCRNKKIARPMHGLRAVVLVSCRAEE</sequence>
<evidence type="ECO:0000313" key="2">
    <source>
        <dbReference type="Proteomes" id="UP001443914"/>
    </source>
</evidence>
<dbReference type="EMBL" id="JBDFQZ010000011">
    <property type="protein sequence ID" value="KAK9677957.1"/>
    <property type="molecule type" value="Genomic_DNA"/>
</dbReference>
<reference evidence="1" key="1">
    <citation type="submission" date="2024-03" db="EMBL/GenBank/DDBJ databases">
        <title>WGS assembly of Saponaria officinalis var. Norfolk2.</title>
        <authorList>
            <person name="Jenkins J."/>
            <person name="Shu S."/>
            <person name="Grimwood J."/>
            <person name="Barry K."/>
            <person name="Goodstein D."/>
            <person name="Schmutz J."/>
            <person name="Leebens-Mack J."/>
            <person name="Osbourn A."/>
        </authorList>
    </citation>
    <scope>NUCLEOTIDE SEQUENCE [LARGE SCALE GENOMIC DNA]</scope>
    <source>
        <strain evidence="1">JIC</strain>
    </source>
</reference>
<evidence type="ECO:0000313" key="1">
    <source>
        <dbReference type="EMBL" id="KAK9677957.1"/>
    </source>
</evidence>
<dbReference type="Proteomes" id="UP001443914">
    <property type="component" value="Unassembled WGS sequence"/>
</dbReference>
<accession>A0AAW1HMK7</accession>
<proteinExistence type="predicted"/>
<protein>
    <submittedName>
        <fullName evidence="1">Uncharacterized protein</fullName>
    </submittedName>
</protein>
<gene>
    <name evidence="1" type="ORF">RND81_11G178400</name>
</gene>
<comment type="caution">
    <text evidence="1">The sequence shown here is derived from an EMBL/GenBank/DDBJ whole genome shotgun (WGS) entry which is preliminary data.</text>
</comment>
<name>A0AAW1HMK7_SAPOF</name>
<organism evidence="1 2">
    <name type="scientific">Saponaria officinalis</name>
    <name type="common">Common soapwort</name>
    <name type="synonym">Lychnis saponaria</name>
    <dbReference type="NCBI Taxonomy" id="3572"/>
    <lineage>
        <taxon>Eukaryota</taxon>
        <taxon>Viridiplantae</taxon>
        <taxon>Streptophyta</taxon>
        <taxon>Embryophyta</taxon>
        <taxon>Tracheophyta</taxon>
        <taxon>Spermatophyta</taxon>
        <taxon>Magnoliopsida</taxon>
        <taxon>eudicotyledons</taxon>
        <taxon>Gunneridae</taxon>
        <taxon>Pentapetalae</taxon>
        <taxon>Caryophyllales</taxon>
        <taxon>Caryophyllaceae</taxon>
        <taxon>Caryophylleae</taxon>
        <taxon>Saponaria</taxon>
    </lineage>
</organism>